<dbReference type="AlphaFoldDB" id="A0A814JJQ0"/>
<dbReference type="Proteomes" id="UP000663823">
    <property type="component" value="Unassembled WGS sequence"/>
</dbReference>
<organism evidence="3 5">
    <name type="scientific">Rotaria sordida</name>
    <dbReference type="NCBI Taxonomy" id="392033"/>
    <lineage>
        <taxon>Eukaryota</taxon>
        <taxon>Metazoa</taxon>
        <taxon>Spiralia</taxon>
        <taxon>Gnathifera</taxon>
        <taxon>Rotifera</taxon>
        <taxon>Eurotatoria</taxon>
        <taxon>Bdelloidea</taxon>
        <taxon>Philodinida</taxon>
        <taxon>Philodinidae</taxon>
        <taxon>Rotaria</taxon>
    </lineage>
</organism>
<evidence type="ECO:0000313" key="1">
    <source>
        <dbReference type="EMBL" id="CAF0858690.1"/>
    </source>
</evidence>
<comment type="caution">
    <text evidence="3">The sequence shown here is derived from an EMBL/GenBank/DDBJ whole genome shotgun (WGS) entry which is preliminary data.</text>
</comment>
<evidence type="ECO:0000313" key="2">
    <source>
        <dbReference type="EMBL" id="CAF0959407.1"/>
    </source>
</evidence>
<dbReference type="Proteomes" id="UP000663882">
    <property type="component" value="Unassembled WGS sequence"/>
</dbReference>
<dbReference type="OrthoDB" id="10052289at2759"/>
<accession>A0A814JJQ0</accession>
<reference evidence="3" key="1">
    <citation type="submission" date="2021-02" db="EMBL/GenBank/DDBJ databases">
        <authorList>
            <person name="Nowell W R."/>
        </authorList>
    </citation>
    <scope>NUCLEOTIDE SEQUENCE</scope>
</reference>
<proteinExistence type="predicted"/>
<dbReference type="Proteomes" id="UP000663870">
    <property type="component" value="Unassembled WGS sequence"/>
</dbReference>
<evidence type="ECO:0000313" key="3">
    <source>
        <dbReference type="EMBL" id="CAF1036422.1"/>
    </source>
</evidence>
<name>A0A814JJQ0_9BILA</name>
<gene>
    <name evidence="3" type="ORF">JXQ802_LOCUS15917</name>
    <name evidence="4" type="ORF">OTI717_LOCUS10722</name>
    <name evidence="1" type="ORF">RFH988_LOCUS6848</name>
    <name evidence="2" type="ORF">SEV965_LOCUS8681</name>
</gene>
<dbReference type="EMBL" id="CAJNOO010000211">
    <property type="protein sequence ID" value="CAF0858690.1"/>
    <property type="molecule type" value="Genomic_DNA"/>
</dbReference>
<evidence type="ECO:0000313" key="4">
    <source>
        <dbReference type="EMBL" id="CAF3673427.1"/>
    </source>
</evidence>
<dbReference type="Proteomes" id="UP000663889">
    <property type="component" value="Unassembled WGS sequence"/>
</dbReference>
<evidence type="ECO:0000313" key="5">
    <source>
        <dbReference type="Proteomes" id="UP000663870"/>
    </source>
</evidence>
<sequence>MITTFENLPNEVITNIIEYISSPNDIYHAFAGLNQRFDIVLEFVRLSIDIFRENKQNLMLAHYFSTNCDRLRLYNICPSIKLIRFLRLRSLTMVEPAESQSNSIQSRSLPMLEYLTGPATMIIFDCLFGNEHQRWHFLRSCNFLFSPLPNLKTTWQPNYNLCTLSGITCSRTILSQLLVLVPSIKYLHIDMLSDDHSNWITPINIKNLVSLRIGFSRLIYDDISYLIGPKLHRLYLDIYNKSISIDFANLAAFLISIPQKLKQFNCDYPGSSVNINEIRVIHPLFRNMEVVHGYSNNFIKLVCKNMEPSEDLMCRL</sequence>
<dbReference type="EMBL" id="CAJNOL010000377">
    <property type="protein sequence ID" value="CAF1036422.1"/>
    <property type="molecule type" value="Genomic_DNA"/>
</dbReference>
<dbReference type="EMBL" id="CAJNOU010000325">
    <property type="protein sequence ID" value="CAF0959407.1"/>
    <property type="molecule type" value="Genomic_DNA"/>
</dbReference>
<keyword evidence="5" id="KW-1185">Reference proteome</keyword>
<protein>
    <recommendedName>
        <fullName evidence="6">F-box domain-containing protein</fullName>
    </recommendedName>
</protein>
<dbReference type="EMBL" id="CAJOAX010000982">
    <property type="protein sequence ID" value="CAF3673427.1"/>
    <property type="molecule type" value="Genomic_DNA"/>
</dbReference>
<evidence type="ECO:0008006" key="6">
    <source>
        <dbReference type="Google" id="ProtNLM"/>
    </source>
</evidence>